<proteinExistence type="predicted"/>
<keyword evidence="3" id="KW-1185">Reference proteome</keyword>
<organism evidence="2 3">
    <name type="scientific">Batillaria attramentaria</name>
    <dbReference type="NCBI Taxonomy" id="370345"/>
    <lineage>
        <taxon>Eukaryota</taxon>
        <taxon>Metazoa</taxon>
        <taxon>Spiralia</taxon>
        <taxon>Lophotrochozoa</taxon>
        <taxon>Mollusca</taxon>
        <taxon>Gastropoda</taxon>
        <taxon>Caenogastropoda</taxon>
        <taxon>Sorbeoconcha</taxon>
        <taxon>Cerithioidea</taxon>
        <taxon>Batillariidae</taxon>
        <taxon>Batillaria</taxon>
    </lineage>
</organism>
<evidence type="ECO:0000313" key="3">
    <source>
        <dbReference type="Proteomes" id="UP001519460"/>
    </source>
</evidence>
<protein>
    <submittedName>
        <fullName evidence="2">Uncharacterized protein</fullName>
    </submittedName>
</protein>
<feature type="region of interest" description="Disordered" evidence="1">
    <location>
        <begin position="112"/>
        <end position="210"/>
    </location>
</feature>
<dbReference type="EMBL" id="JACVVK020000113">
    <property type="protein sequence ID" value="KAK7491537.1"/>
    <property type="molecule type" value="Genomic_DNA"/>
</dbReference>
<dbReference type="AlphaFoldDB" id="A0ABD0KWC6"/>
<evidence type="ECO:0000256" key="1">
    <source>
        <dbReference type="SAM" id="MobiDB-lite"/>
    </source>
</evidence>
<feature type="compositionally biased region" description="Acidic residues" evidence="1">
    <location>
        <begin position="199"/>
        <end position="210"/>
    </location>
</feature>
<dbReference type="Proteomes" id="UP001519460">
    <property type="component" value="Unassembled WGS sequence"/>
</dbReference>
<reference evidence="2 3" key="1">
    <citation type="journal article" date="2023" name="Sci. Data">
        <title>Genome assembly of the Korean intertidal mud-creeper Batillaria attramentaria.</title>
        <authorList>
            <person name="Patra A.K."/>
            <person name="Ho P.T."/>
            <person name="Jun S."/>
            <person name="Lee S.J."/>
            <person name="Kim Y."/>
            <person name="Won Y.J."/>
        </authorList>
    </citation>
    <scope>NUCLEOTIDE SEQUENCE [LARGE SCALE GENOMIC DNA]</scope>
    <source>
        <strain evidence="2">Wonlab-2016</strain>
    </source>
</reference>
<comment type="caution">
    <text evidence="2">The sequence shown here is derived from an EMBL/GenBank/DDBJ whole genome shotgun (WGS) entry which is preliminary data.</text>
</comment>
<evidence type="ECO:0000313" key="2">
    <source>
        <dbReference type="EMBL" id="KAK7491537.1"/>
    </source>
</evidence>
<feature type="compositionally biased region" description="Polar residues" evidence="1">
    <location>
        <begin position="112"/>
        <end position="122"/>
    </location>
</feature>
<accession>A0ABD0KWC6</accession>
<gene>
    <name evidence="2" type="ORF">BaRGS_00017176</name>
</gene>
<name>A0ABD0KWC6_9CAEN</name>
<sequence length="241" mass="27022">MDVALVTEGSVAHARQEYEAASQRIDAALHTLKSELMEMRQQDLQLLKQLIHISQSIQRLRRNQSLRATKSLSLSGHGLPLSATCDFWRRPPLTRQASVPQSLLLDKQRMLTATHSQSSTEADSLGSPDDFDFGSGSELDDSTSSLPTLRRVYPTTLYHPPSAHPPLSRARPLGFPHPLHQGSPTAPQPPTMFGRVTDSGDDLDDEDESSYDEILRRNVRLWKMSVSNRPDCWREEITCII</sequence>